<accession>A0A060CRL6</accession>
<evidence type="ECO:0000256" key="1">
    <source>
        <dbReference type="ARBA" id="ARBA00010646"/>
    </source>
</evidence>
<dbReference type="GO" id="GO:0016998">
    <property type="term" value="P:cell wall macromolecule catabolic process"/>
    <property type="evidence" value="ECO:0007669"/>
    <property type="project" value="InterPro"/>
</dbReference>
<sequence length="137" mass="14809">GFRIFSLLWPGSIANAKQQAAFFVSAISKYPYTCLPVVDVEESNGWSAGAVTAAVEAFRDEVKAETGLTCMIYVSAGQIDRYFDTLPADAPLWIADYSSSFVDGPRSISALGWSKPSLWVLCGSTPMMRRGPVSQGE</sequence>
<proteinExistence type="inferred from homology"/>
<evidence type="ECO:0000313" key="2">
    <source>
        <dbReference type="EMBL" id="AIA95611.1"/>
    </source>
</evidence>
<dbReference type="InterPro" id="IPR002053">
    <property type="entry name" value="Glyco_hydro_25"/>
</dbReference>
<dbReference type="PROSITE" id="PS51904">
    <property type="entry name" value="GLYCOSYL_HYDROL_F25_2"/>
    <property type="match status" value="1"/>
</dbReference>
<name>A0A060CRL6_9FIRM</name>
<dbReference type="GO" id="GO:0009253">
    <property type="term" value="P:peptidoglycan catabolic process"/>
    <property type="evidence" value="ECO:0007669"/>
    <property type="project" value="InterPro"/>
</dbReference>
<dbReference type="GO" id="GO:0003796">
    <property type="term" value="F:lysozyme activity"/>
    <property type="evidence" value="ECO:0007669"/>
    <property type="project" value="InterPro"/>
</dbReference>
<dbReference type="EMBL" id="KF128246">
    <property type="protein sequence ID" value="AIA95611.1"/>
    <property type="molecule type" value="Genomic_DNA"/>
</dbReference>
<reference evidence="2" key="1">
    <citation type="journal article" date="2013" name="Environ. Microbiol.">
        <title>Seasonally variable intestinal metagenomes of the red palm weevil (Rhynchophorus ferrugineus).</title>
        <authorList>
            <person name="Jia S."/>
            <person name="Zhang X."/>
            <person name="Zhang G."/>
            <person name="Yin A."/>
            <person name="Zhang S."/>
            <person name="Li F."/>
            <person name="Wang L."/>
            <person name="Zhao D."/>
            <person name="Yun Q."/>
            <person name="Tala"/>
            <person name="Wang J."/>
            <person name="Sun G."/>
            <person name="Baabdullah M."/>
            <person name="Yu X."/>
            <person name="Hu S."/>
            <person name="Al-Mssallem I.S."/>
            <person name="Yu J."/>
        </authorList>
    </citation>
    <scope>NUCLEOTIDE SEQUENCE</scope>
</reference>
<feature type="non-terminal residue" evidence="2">
    <location>
        <position position="1"/>
    </location>
</feature>
<organism evidence="2">
    <name type="scientific">uncultured Ethanoligenens sp</name>
    <dbReference type="NCBI Taxonomy" id="286556"/>
    <lineage>
        <taxon>Bacteria</taxon>
        <taxon>Bacillati</taxon>
        <taxon>Bacillota</taxon>
        <taxon>Clostridia</taxon>
        <taxon>Eubacteriales</taxon>
        <taxon>Oscillospiraceae</taxon>
        <taxon>Ethanoligenens</taxon>
        <taxon>environmental samples</taxon>
    </lineage>
</organism>
<dbReference type="Pfam" id="PF01183">
    <property type="entry name" value="Glyco_hydro_25"/>
    <property type="match status" value="1"/>
</dbReference>
<comment type="similarity">
    <text evidence="1">Belongs to the glycosyl hydrolase 25 family.</text>
</comment>
<dbReference type="AlphaFoldDB" id="A0A060CRL6"/>
<dbReference type="InterPro" id="IPR017853">
    <property type="entry name" value="GH"/>
</dbReference>
<dbReference type="SUPFAM" id="SSF51445">
    <property type="entry name" value="(Trans)glycosidases"/>
    <property type="match status" value="1"/>
</dbReference>
<dbReference type="Gene3D" id="3.20.20.80">
    <property type="entry name" value="Glycosidases"/>
    <property type="match status" value="1"/>
</dbReference>
<protein>
    <submittedName>
        <fullName evidence="2">Glyco_hydro_25</fullName>
    </submittedName>
</protein>
<feature type="non-terminal residue" evidence="2">
    <location>
        <position position="137"/>
    </location>
</feature>